<feature type="compositionally biased region" description="Low complexity" evidence="1">
    <location>
        <begin position="31"/>
        <end position="44"/>
    </location>
</feature>
<gene>
    <name evidence="2" type="ORF">E2C01_015773</name>
</gene>
<dbReference type="EMBL" id="VSRR010001120">
    <property type="protein sequence ID" value="MPC22751.1"/>
    <property type="molecule type" value="Genomic_DNA"/>
</dbReference>
<feature type="compositionally biased region" description="Pro residues" evidence="1">
    <location>
        <begin position="45"/>
        <end position="57"/>
    </location>
</feature>
<dbReference type="Proteomes" id="UP000324222">
    <property type="component" value="Unassembled WGS sequence"/>
</dbReference>
<accession>A0A5B7DME7</accession>
<evidence type="ECO:0000313" key="2">
    <source>
        <dbReference type="EMBL" id="MPC22751.1"/>
    </source>
</evidence>
<sequence>MVWKQALVSTSRETVSVHKMKLTSELRARGARLTTTTTATATTTPPRPPPPPTPLPRPAHTTPTTLKGIPKRHTDLHEASLYLQRHYGTRSPSAAPQHSLWRQPAYCVPPTCIIFPSQSRDHYAAL</sequence>
<evidence type="ECO:0000256" key="1">
    <source>
        <dbReference type="SAM" id="MobiDB-lite"/>
    </source>
</evidence>
<reference evidence="2 3" key="1">
    <citation type="submission" date="2019-05" db="EMBL/GenBank/DDBJ databases">
        <title>Another draft genome of Portunus trituberculatus and its Hox gene families provides insights of decapod evolution.</title>
        <authorList>
            <person name="Jeong J.-H."/>
            <person name="Song I."/>
            <person name="Kim S."/>
            <person name="Choi T."/>
            <person name="Kim D."/>
            <person name="Ryu S."/>
            <person name="Kim W."/>
        </authorList>
    </citation>
    <scope>NUCLEOTIDE SEQUENCE [LARGE SCALE GENOMIC DNA]</scope>
    <source>
        <tissue evidence="2">Muscle</tissue>
    </source>
</reference>
<keyword evidence="3" id="KW-1185">Reference proteome</keyword>
<comment type="caution">
    <text evidence="2">The sequence shown here is derived from an EMBL/GenBank/DDBJ whole genome shotgun (WGS) entry which is preliminary data.</text>
</comment>
<feature type="region of interest" description="Disordered" evidence="1">
    <location>
        <begin position="26"/>
        <end position="75"/>
    </location>
</feature>
<organism evidence="2 3">
    <name type="scientific">Portunus trituberculatus</name>
    <name type="common">Swimming crab</name>
    <name type="synonym">Neptunus trituberculatus</name>
    <dbReference type="NCBI Taxonomy" id="210409"/>
    <lineage>
        <taxon>Eukaryota</taxon>
        <taxon>Metazoa</taxon>
        <taxon>Ecdysozoa</taxon>
        <taxon>Arthropoda</taxon>
        <taxon>Crustacea</taxon>
        <taxon>Multicrustacea</taxon>
        <taxon>Malacostraca</taxon>
        <taxon>Eumalacostraca</taxon>
        <taxon>Eucarida</taxon>
        <taxon>Decapoda</taxon>
        <taxon>Pleocyemata</taxon>
        <taxon>Brachyura</taxon>
        <taxon>Eubrachyura</taxon>
        <taxon>Portunoidea</taxon>
        <taxon>Portunidae</taxon>
        <taxon>Portuninae</taxon>
        <taxon>Portunus</taxon>
    </lineage>
</organism>
<name>A0A5B7DME7_PORTR</name>
<proteinExistence type="predicted"/>
<dbReference type="AlphaFoldDB" id="A0A5B7DME7"/>
<protein>
    <submittedName>
        <fullName evidence="2">Uncharacterized protein</fullName>
    </submittedName>
</protein>
<evidence type="ECO:0000313" key="3">
    <source>
        <dbReference type="Proteomes" id="UP000324222"/>
    </source>
</evidence>